<evidence type="ECO:0000313" key="3">
    <source>
        <dbReference type="EMBL" id="MBC1173630.1"/>
    </source>
</evidence>
<dbReference type="GO" id="GO:0008061">
    <property type="term" value="F:chitin binding"/>
    <property type="evidence" value="ECO:0007669"/>
    <property type="project" value="InterPro"/>
</dbReference>
<keyword evidence="2" id="KW-0732">Signal</keyword>
<dbReference type="InterPro" id="IPR036508">
    <property type="entry name" value="Chitin-bd_dom_sf"/>
</dbReference>
<dbReference type="EMBL" id="GITU01004927">
    <property type="protein sequence ID" value="MBC1173630.1"/>
    <property type="molecule type" value="Transcribed_RNA"/>
</dbReference>
<feature type="compositionally biased region" description="Low complexity" evidence="1">
    <location>
        <begin position="131"/>
        <end position="192"/>
    </location>
</feature>
<feature type="compositionally biased region" description="Low complexity" evidence="1">
    <location>
        <begin position="211"/>
        <end position="250"/>
    </location>
</feature>
<dbReference type="VEuPathDB" id="VectorBase:LLONM1_010408"/>
<feature type="signal peptide" evidence="2">
    <location>
        <begin position="1"/>
        <end position="23"/>
    </location>
</feature>
<protein>
    <submittedName>
        <fullName evidence="3">Putative integumentary mucin a.1</fullName>
    </submittedName>
</protein>
<name>A0A7G3AMD6_LUTLO</name>
<dbReference type="AlphaFoldDB" id="A0A7G3AMD6"/>
<accession>A0A7G3AMD6</accession>
<reference evidence="3" key="1">
    <citation type="journal article" date="2020" name="BMC">
        <title>Leishmania infection induces a limited differential gene expression in the sand fly midgut.</title>
        <authorList>
            <person name="Coutinho-Abreu I.V."/>
            <person name="Serafim T.D."/>
            <person name="Meneses C."/>
            <person name="Kamhawi S."/>
            <person name="Oliveira F."/>
            <person name="Valenzuela J.G."/>
        </authorList>
    </citation>
    <scope>NUCLEOTIDE SEQUENCE</scope>
    <source>
        <strain evidence="3">Jacobina</strain>
        <tissue evidence="3">Midgut</tissue>
    </source>
</reference>
<sequence length="339" mass="37658">MRKNSNLLRLVQVVLVIAVTCVGESHESDGKPGCRTRYEFSRLWRHGEVNNVFWECTNWRQATARQCPKETFFNEWWQTCVPLQMWEETPFMEPPSSAYDDEDPCEVIDIEPECPINPQPTPKPTDPPTTAPVTSPESTTIETTTTETAPETTPEATTTETAPETTVPTTTPEVTTPTTTESTTTTTTEVTTQNPEDPPDDTTLETSDVPTQSTTESSTTTTTTTTQKETTTTEEITPDPTTSAPTETTTKSQFALCPGADESRLTEGDQSCQRPVCNNELYQNKTRLPSLDPGQYYTCINSAVLMTNNCNSPTHCFSFSRQMCVTPDEWFNPCGNVKK</sequence>
<feature type="chain" id="PRO_5028820713" evidence="2">
    <location>
        <begin position="24"/>
        <end position="339"/>
    </location>
</feature>
<evidence type="ECO:0000256" key="2">
    <source>
        <dbReference type="SAM" id="SignalP"/>
    </source>
</evidence>
<organism evidence="3">
    <name type="scientific">Lutzomyia longipalpis</name>
    <name type="common">Sand fly</name>
    <dbReference type="NCBI Taxonomy" id="7200"/>
    <lineage>
        <taxon>Eukaryota</taxon>
        <taxon>Metazoa</taxon>
        <taxon>Ecdysozoa</taxon>
        <taxon>Arthropoda</taxon>
        <taxon>Hexapoda</taxon>
        <taxon>Insecta</taxon>
        <taxon>Pterygota</taxon>
        <taxon>Neoptera</taxon>
        <taxon>Endopterygota</taxon>
        <taxon>Diptera</taxon>
        <taxon>Nematocera</taxon>
        <taxon>Psychodoidea</taxon>
        <taxon>Psychodidae</taxon>
        <taxon>Lutzomyia</taxon>
        <taxon>Lutzomyia</taxon>
    </lineage>
</organism>
<proteinExistence type="predicted"/>
<evidence type="ECO:0000256" key="1">
    <source>
        <dbReference type="SAM" id="MobiDB-lite"/>
    </source>
</evidence>
<dbReference type="SUPFAM" id="SSF57625">
    <property type="entry name" value="Invertebrate chitin-binding proteins"/>
    <property type="match status" value="1"/>
</dbReference>
<feature type="compositionally biased region" description="Pro residues" evidence="1">
    <location>
        <begin position="115"/>
        <end position="130"/>
    </location>
</feature>
<feature type="region of interest" description="Disordered" evidence="1">
    <location>
        <begin position="110"/>
        <end position="251"/>
    </location>
</feature>